<dbReference type="KEGG" id="sand:H3309_04030"/>
<proteinExistence type="predicted"/>
<dbReference type="Proteomes" id="UP000515292">
    <property type="component" value="Chromosome"/>
</dbReference>
<dbReference type="Gene3D" id="3.30.70.1320">
    <property type="entry name" value="Multidrug efflux transporter AcrB pore domain like"/>
    <property type="match status" value="1"/>
</dbReference>
<organism evidence="2 3">
    <name type="scientific">Sandaracinobacteroides saxicola</name>
    <dbReference type="NCBI Taxonomy" id="2759707"/>
    <lineage>
        <taxon>Bacteria</taxon>
        <taxon>Pseudomonadati</taxon>
        <taxon>Pseudomonadota</taxon>
        <taxon>Alphaproteobacteria</taxon>
        <taxon>Sphingomonadales</taxon>
        <taxon>Sphingosinicellaceae</taxon>
        <taxon>Sandaracinobacteroides</taxon>
    </lineage>
</organism>
<dbReference type="Gene3D" id="3.30.70.1430">
    <property type="entry name" value="Multidrug efflux transporter AcrB pore domain"/>
    <property type="match status" value="2"/>
</dbReference>
<dbReference type="GO" id="GO:0042910">
    <property type="term" value="F:xenobiotic transmembrane transporter activity"/>
    <property type="evidence" value="ECO:0007669"/>
    <property type="project" value="TreeGrafter"/>
</dbReference>
<dbReference type="SUPFAM" id="SSF82693">
    <property type="entry name" value="Multidrug efflux transporter AcrB pore domain, PN1, PN2, PC1 and PC2 subdomains"/>
    <property type="match status" value="3"/>
</dbReference>
<dbReference type="Gene3D" id="3.30.70.1440">
    <property type="entry name" value="Multidrug efflux transporter AcrB pore domain"/>
    <property type="match status" value="1"/>
</dbReference>
<dbReference type="PANTHER" id="PTHR32063">
    <property type="match status" value="1"/>
</dbReference>
<dbReference type="SUPFAM" id="SSF82866">
    <property type="entry name" value="Multidrug efflux transporter AcrB transmembrane domain"/>
    <property type="match status" value="2"/>
</dbReference>
<feature type="transmembrane region" description="Helical" evidence="1">
    <location>
        <begin position="385"/>
        <end position="408"/>
    </location>
</feature>
<dbReference type="InterPro" id="IPR027463">
    <property type="entry name" value="AcrB_DN_DC_subdom"/>
</dbReference>
<dbReference type="AlphaFoldDB" id="A0A7G5IJX6"/>
<dbReference type="PANTHER" id="PTHR32063:SF24">
    <property type="entry name" value="CATION EFFLUX SYSTEM (ACRB_ACRD_ACRF FAMILY)"/>
    <property type="match status" value="1"/>
</dbReference>
<feature type="transmembrane region" description="Helical" evidence="1">
    <location>
        <begin position="359"/>
        <end position="379"/>
    </location>
</feature>
<dbReference type="GO" id="GO:0005886">
    <property type="term" value="C:plasma membrane"/>
    <property type="evidence" value="ECO:0007669"/>
    <property type="project" value="TreeGrafter"/>
</dbReference>
<feature type="transmembrane region" description="Helical" evidence="1">
    <location>
        <begin position="985"/>
        <end position="1007"/>
    </location>
</feature>
<dbReference type="Pfam" id="PF00873">
    <property type="entry name" value="ACR_tran"/>
    <property type="match status" value="1"/>
</dbReference>
<evidence type="ECO:0000256" key="1">
    <source>
        <dbReference type="SAM" id="Phobius"/>
    </source>
</evidence>
<keyword evidence="3" id="KW-1185">Reference proteome</keyword>
<feature type="transmembrane region" description="Helical" evidence="1">
    <location>
        <begin position="461"/>
        <end position="484"/>
    </location>
</feature>
<dbReference type="InterPro" id="IPR001036">
    <property type="entry name" value="Acrflvin-R"/>
</dbReference>
<dbReference type="RefSeq" id="WP_182297491.1">
    <property type="nucleotide sequence ID" value="NZ_CP059851.1"/>
</dbReference>
<feature type="transmembrane region" description="Helical" evidence="1">
    <location>
        <begin position="429"/>
        <end position="449"/>
    </location>
</feature>
<dbReference type="Gene3D" id="3.30.2090.10">
    <property type="entry name" value="Multidrug efflux transporter AcrB TolC docking domain, DN and DC subdomains"/>
    <property type="match status" value="2"/>
</dbReference>
<feature type="transmembrane region" description="Helical" evidence="1">
    <location>
        <begin position="861"/>
        <end position="881"/>
    </location>
</feature>
<gene>
    <name evidence="2" type="ORF">H3309_04030</name>
</gene>
<accession>A0A7G5IJX6</accession>
<keyword evidence="1" id="KW-1133">Transmembrane helix</keyword>
<dbReference type="Gene3D" id="1.20.1640.10">
    <property type="entry name" value="Multidrug efflux transporter AcrB transmembrane domain"/>
    <property type="match status" value="2"/>
</dbReference>
<feature type="transmembrane region" description="Helical" evidence="1">
    <location>
        <begin position="524"/>
        <end position="544"/>
    </location>
</feature>
<feature type="transmembrane region" description="Helical" evidence="1">
    <location>
        <begin position="913"/>
        <end position="937"/>
    </location>
</feature>
<keyword evidence="1" id="KW-0472">Membrane</keyword>
<keyword evidence="1" id="KW-0812">Transmembrane</keyword>
<dbReference type="SUPFAM" id="SSF82714">
    <property type="entry name" value="Multidrug efflux transporter AcrB TolC docking domain, DN and DC subdomains"/>
    <property type="match status" value="2"/>
</dbReference>
<protein>
    <submittedName>
        <fullName evidence="2">Efflux RND transporter permease subunit</fullName>
    </submittedName>
</protein>
<feature type="transmembrane region" description="Helical" evidence="1">
    <location>
        <begin position="958"/>
        <end position="979"/>
    </location>
</feature>
<sequence>MINSIIGFAVLRWQLTLVAFALLAALGAQAFLSIPRSVDPHFPIPVIVVVAIQPGADPEDLEQTVAKPIEQVLYGLDNITKVASSSSNGQAVISAEFSWASDPERDYDQAVREVNAIRAQLPAGLARLEFRKVRTTESAVVQYALVSPDASWRRMEKVAKDLKERFQRVDGVRTATVWGLPKPEVEVVVDLGRLAEYALPVSAVTDALRLGGSDLPAGSVRVGEARFNVKAGGAFRTLAEVKAVPVRAEGGRLVRVGDVADVRWGTEERPHITRLNGERAVWVTATQKDNVNVLDVRNGLVASADEYRSILPPDMKLVLGFDQSDDISRKLAQLGRDFAIALAIVLVTLLPLGPRASLVVMMSVPLSLAIGVLVVNLIGYTLNQLVIAGFILALGLLVDDSIVVVENIARHLRMGMTRVQAALAGTRQIAVAVIGCTAVLVFAFLPLAFLPEGAGKFTRGLPVSVIATVVASMFVALTIIPFLASRLLPKNEPEHGNRFLQVVQGGIHRFYQPVLHWALEKPKIALAAAMALCILALGLIPVLGSSLFPPADTPYFLVEVQAPEEAEKNQTARAVAYVEEVLKGEPEVVNRLANVGRGNPQVFYNVREIAQKSNYGAVLAVLDEWRPATGPALLARVRAKFSAYPDARITVSLFQNGAPIDAPIVWYINGPQLDVIKALSRKVEGAMKSVAGVRDVRNPLAFDRVDVALGLDADRAALLGVAPAAARRVTRLALAGEAAGRFRDDEGDSYDVMVRLAPADPAAMGAYQTLDALQRVFVPSINGAAVPLLQVATPQLVSGPPSINRYLQQRSVAVTANVEQGFVTGKVGSDVAAKVRALPLPAGYSVSIGGEAEARSRSFSGLGGIIMLTVFGILGILVLEFGRFRETLVVVGVIPLGMFGGLIALWANGMSISYTAIIGFVALIGIEIKNSILLVDFTGQLRAQGMELREAIERAGEVRFLPVLLTSVTAIGGLLPLAVSGSGLYGPLAWVIIGGLVSSTLLSRVVTPVMYLLLVRKAPPVTAEAGAEATP</sequence>
<feature type="transmembrane region" description="Helical" evidence="1">
    <location>
        <begin position="334"/>
        <end position="352"/>
    </location>
</feature>
<evidence type="ECO:0000313" key="2">
    <source>
        <dbReference type="EMBL" id="QMW23668.1"/>
    </source>
</evidence>
<feature type="transmembrane region" description="Helical" evidence="1">
    <location>
        <begin position="888"/>
        <end position="907"/>
    </location>
</feature>
<evidence type="ECO:0000313" key="3">
    <source>
        <dbReference type="Proteomes" id="UP000515292"/>
    </source>
</evidence>
<name>A0A7G5IJX6_9SPHN</name>
<reference evidence="2 3" key="1">
    <citation type="submission" date="2020-07" db="EMBL/GenBank/DDBJ databases">
        <title>Complete genome sequence for Sandaracinobacter sp. M6.</title>
        <authorList>
            <person name="Tang Y."/>
            <person name="Liu Q."/>
            <person name="Guo Z."/>
            <person name="Lei P."/>
            <person name="Huang B."/>
        </authorList>
    </citation>
    <scope>NUCLEOTIDE SEQUENCE [LARGE SCALE GENOMIC DNA]</scope>
    <source>
        <strain evidence="2 3">M6</strain>
    </source>
</reference>
<dbReference type="PRINTS" id="PR00702">
    <property type="entry name" value="ACRIFLAVINRP"/>
</dbReference>
<dbReference type="EMBL" id="CP059851">
    <property type="protein sequence ID" value="QMW23668.1"/>
    <property type="molecule type" value="Genomic_DNA"/>
</dbReference>